<name>Q7N635_PHOLL</name>
<organism evidence="1 2">
    <name type="scientific">Photorhabdus laumondii subsp. laumondii (strain DSM 15139 / CIP 105565 / TT01)</name>
    <name type="common">Photorhabdus luminescens subsp. laumondii</name>
    <dbReference type="NCBI Taxonomy" id="243265"/>
    <lineage>
        <taxon>Bacteria</taxon>
        <taxon>Pseudomonadati</taxon>
        <taxon>Pseudomonadota</taxon>
        <taxon>Gammaproteobacteria</taxon>
        <taxon>Enterobacterales</taxon>
        <taxon>Morganellaceae</taxon>
        <taxon>Photorhabdus</taxon>
    </lineage>
</organism>
<reference evidence="2" key="1">
    <citation type="journal article" date="2003" name="Nat. Biotechnol.">
        <title>The genome sequence of the entomopathogenic bacterium Photorhabdus luminescens.</title>
        <authorList>
            <person name="Duchaud E."/>
            <person name="Rusniok C."/>
            <person name="Frangeul L."/>
            <person name="Buchrieser C."/>
            <person name="Givaudan A."/>
            <person name="Taourit S."/>
            <person name="Bocs S."/>
            <person name="Boursaux-Eude C."/>
            <person name="Chandler M."/>
            <person name="Charles J.-F."/>
            <person name="Dassa E."/>
            <person name="Derose R."/>
            <person name="Derzelle S."/>
            <person name="Freyssinet G."/>
            <person name="Gaudriault S."/>
            <person name="Medigue C."/>
            <person name="Lanois A."/>
            <person name="Powell K."/>
            <person name="Siguier P."/>
            <person name="Vincent R."/>
            <person name="Wingate V."/>
            <person name="Zouine M."/>
            <person name="Glaser P."/>
            <person name="Boemare N."/>
            <person name="Danchin A."/>
            <person name="Kunst F."/>
        </authorList>
    </citation>
    <scope>NUCLEOTIDE SEQUENCE [LARGE SCALE GENOMIC DNA]</scope>
    <source>
        <strain evidence="2">DSM 15139 / CIP 105565 / TT01</strain>
    </source>
</reference>
<dbReference type="AlphaFoldDB" id="Q7N635"/>
<dbReference type="EMBL" id="BX571864">
    <property type="protein sequence ID" value="CAE14029.1"/>
    <property type="molecule type" value="Genomic_DNA"/>
</dbReference>
<gene>
    <name evidence="1" type="ordered locus">plu1736</name>
</gene>
<evidence type="ECO:0000313" key="1">
    <source>
        <dbReference type="EMBL" id="CAE14029.1"/>
    </source>
</evidence>
<keyword evidence="2" id="KW-1185">Reference proteome</keyword>
<evidence type="ECO:0000313" key="2">
    <source>
        <dbReference type="Proteomes" id="UP000002514"/>
    </source>
</evidence>
<accession>Q7N635</accession>
<dbReference type="KEGG" id="plu:plu1736"/>
<protein>
    <submittedName>
        <fullName evidence="1">Photorhabdus luminescens subsp. laumondii TTO1 complete genome segment 6/17</fullName>
    </submittedName>
</protein>
<dbReference type="Proteomes" id="UP000002514">
    <property type="component" value="Chromosome"/>
</dbReference>
<dbReference type="HOGENOM" id="CLU_3404780_0_0_6"/>
<proteinExistence type="predicted"/>
<sequence length="30" mass="3306">MVAIPQAGFLWVTDPLMGCLAADFPLEKDR</sequence>